<accession>A0ACC6V0Z0</accession>
<dbReference type="Proteomes" id="UP000033636">
    <property type="component" value="Unassembled WGS sequence"/>
</dbReference>
<dbReference type="EMBL" id="JZWT02000011">
    <property type="protein sequence ID" value="MFB6490623.1"/>
    <property type="molecule type" value="Genomic_DNA"/>
</dbReference>
<protein>
    <submittedName>
        <fullName evidence="1">Uncharacterized protein</fullName>
    </submittedName>
</protein>
<name>A0ACC6V0Z0_9CREN</name>
<evidence type="ECO:0000313" key="1">
    <source>
        <dbReference type="EMBL" id="MFB6490623.1"/>
    </source>
</evidence>
<organism evidence="1 2">
    <name type="scientific">Thermoproteus sp. AZ2</name>
    <dbReference type="NCBI Taxonomy" id="1609232"/>
    <lineage>
        <taxon>Archaea</taxon>
        <taxon>Thermoproteota</taxon>
        <taxon>Thermoprotei</taxon>
        <taxon>Thermoproteales</taxon>
        <taxon>Thermoproteaceae</taxon>
        <taxon>Thermoproteus</taxon>
    </lineage>
</organism>
<comment type="caution">
    <text evidence="1">The sequence shown here is derived from an EMBL/GenBank/DDBJ whole genome shotgun (WGS) entry which is preliminary data.</text>
</comment>
<gene>
    <name evidence="1" type="ORF">TU35_005155</name>
</gene>
<evidence type="ECO:0000313" key="2">
    <source>
        <dbReference type="Proteomes" id="UP000033636"/>
    </source>
</evidence>
<reference evidence="1" key="1">
    <citation type="submission" date="2024-07" db="EMBL/GenBank/DDBJ databases">
        <title>Metagenome and Metagenome-Assembled Genomes of Archaea from a hot spring from the geothermal field of Los Azufres, Mexico.</title>
        <authorList>
            <person name="Marin-Paredes R."/>
            <person name="Martinez-Romero E."/>
            <person name="Servin-Garciduenas L.E."/>
        </authorList>
    </citation>
    <scope>NUCLEOTIDE SEQUENCE</scope>
</reference>
<proteinExistence type="predicted"/>
<sequence>MRNIVVTVVSDAIDALLRQKRQEVITSEDLMKMLKMTRLEVSDAELRKALMLLELYGKIYVKKIRKENREIYQIIKRK</sequence>